<comment type="caution">
    <text evidence="1">The sequence shown here is derived from an EMBL/GenBank/DDBJ whole genome shotgun (WGS) entry which is preliminary data.</text>
</comment>
<accession>A0A553JJX2</accession>
<dbReference type="AlphaFoldDB" id="A0A553JJX2"/>
<protein>
    <submittedName>
        <fullName evidence="1">Uncharacterized protein</fullName>
    </submittedName>
</protein>
<dbReference type="Proteomes" id="UP000318126">
    <property type="component" value="Unassembled WGS sequence"/>
</dbReference>
<dbReference type="RefSeq" id="WP_144041723.1">
    <property type="nucleotide sequence ID" value="NZ_BMPL01000025.1"/>
</dbReference>
<evidence type="ECO:0000313" key="1">
    <source>
        <dbReference type="EMBL" id="TRY12745.1"/>
    </source>
</evidence>
<reference evidence="2" key="1">
    <citation type="submission" date="2019-07" db="EMBL/GenBank/DDBJ databases">
        <title>Shewanella sp. YLB-08 draft genomic sequence.</title>
        <authorList>
            <person name="Yu L."/>
        </authorList>
    </citation>
    <scope>NUCLEOTIDE SEQUENCE [LARGE SCALE GENOMIC DNA]</scope>
    <source>
        <strain evidence="2">JCM 20706</strain>
    </source>
</reference>
<evidence type="ECO:0000313" key="2">
    <source>
        <dbReference type="Proteomes" id="UP000318126"/>
    </source>
</evidence>
<name>A0A553JJX2_SHEHA</name>
<sequence>MVTTEVVFLLEVIADNQVNHPDYRLLFSRPKHAPTGEFLLIPKGSVLNIENFYAHNRFTESGTEVQGWIKFANRKIRFFKNLNHSYSGIKKQSGLPWVVSN</sequence>
<proteinExistence type="predicted"/>
<keyword evidence="2" id="KW-1185">Reference proteome</keyword>
<dbReference type="EMBL" id="VKGK01000027">
    <property type="protein sequence ID" value="TRY12745.1"/>
    <property type="molecule type" value="Genomic_DNA"/>
</dbReference>
<organism evidence="1 2">
    <name type="scientific">Shewanella hanedai</name>
    <name type="common">Alteromonas hanedai</name>
    <dbReference type="NCBI Taxonomy" id="25"/>
    <lineage>
        <taxon>Bacteria</taxon>
        <taxon>Pseudomonadati</taxon>
        <taxon>Pseudomonadota</taxon>
        <taxon>Gammaproteobacteria</taxon>
        <taxon>Alteromonadales</taxon>
        <taxon>Shewanellaceae</taxon>
        <taxon>Shewanella</taxon>
    </lineage>
</organism>
<gene>
    <name evidence="1" type="ORF">FN961_18815</name>
</gene>